<gene>
    <name evidence="5" type="ORF">ACFQ24_20970</name>
</gene>
<dbReference type="InterPro" id="IPR000595">
    <property type="entry name" value="cNMP-bd_dom"/>
</dbReference>
<dbReference type="PANTHER" id="PTHR24567">
    <property type="entry name" value="CRP FAMILY TRANSCRIPTIONAL REGULATORY PROTEIN"/>
    <property type="match status" value="1"/>
</dbReference>
<comment type="caution">
    <text evidence="5">The sequence shown here is derived from an EMBL/GenBank/DDBJ whole genome shotgun (WGS) entry which is preliminary data.</text>
</comment>
<dbReference type="SMART" id="SM00419">
    <property type="entry name" value="HTH_CRP"/>
    <property type="match status" value="1"/>
</dbReference>
<dbReference type="EMBL" id="JBHTLS010000135">
    <property type="protein sequence ID" value="MFD1107347.1"/>
    <property type="molecule type" value="Genomic_DNA"/>
</dbReference>
<dbReference type="InterPro" id="IPR018490">
    <property type="entry name" value="cNMP-bd_dom_sf"/>
</dbReference>
<keyword evidence="6" id="KW-1185">Reference proteome</keyword>
<keyword evidence="2" id="KW-0238">DNA-binding</keyword>
<dbReference type="SUPFAM" id="SSF46785">
    <property type="entry name" value="Winged helix' DNA-binding domain"/>
    <property type="match status" value="1"/>
</dbReference>
<dbReference type="SUPFAM" id="SSF51206">
    <property type="entry name" value="cAMP-binding domain-like"/>
    <property type="match status" value="1"/>
</dbReference>
<dbReference type="Pfam" id="PF00027">
    <property type="entry name" value="cNMP_binding"/>
    <property type="match status" value="1"/>
</dbReference>
<evidence type="ECO:0000313" key="6">
    <source>
        <dbReference type="Proteomes" id="UP001597203"/>
    </source>
</evidence>
<evidence type="ECO:0000259" key="4">
    <source>
        <dbReference type="PROSITE" id="PS51063"/>
    </source>
</evidence>
<accession>A0ABW3PC79</accession>
<dbReference type="PANTHER" id="PTHR24567:SF68">
    <property type="entry name" value="DNA-BINDING TRANSCRIPTIONAL DUAL REGULATOR CRP"/>
    <property type="match status" value="1"/>
</dbReference>
<dbReference type="InterPro" id="IPR014710">
    <property type="entry name" value="RmlC-like_jellyroll"/>
</dbReference>
<dbReference type="InterPro" id="IPR036390">
    <property type="entry name" value="WH_DNA-bd_sf"/>
</dbReference>
<name>A0ABW3PC79_9SPHN</name>
<dbReference type="Pfam" id="PF13545">
    <property type="entry name" value="HTH_Crp_2"/>
    <property type="match status" value="1"/>
</dbReference>
<dbReference type="CDD" id="cd00038">
    <property type="entry name" value="CAP_ED"/>
    <property type="match status" value="1"/>
</dbReference>
<dbReference type="Proteomes" id="UP001597203">
    <property type="component" value="Unassembled WGS sequence"/>
</dbReference>
<evidence type="ECO:0000256" key="2">
    <source>
        <dbReference type="ARBA" id="ARBA00023125"/>
    </source>
</evidence>
<dbReference type="InterPro" id="IPR050397">
    <property type="entry name" value="Env_Response_Regulators"/>
</dbReference>
<reference evidence="6" key="1">
    <citation type="journal article" date="2019" name="Int. J. Syst. Evol. Microbiol.">
        <title>The Global Catalogue of Microorganisms (GCM) 10K type strain sequencing project: providing services to taxonomists for standard genome sequencing and annotation.</title>
        <authorList>
            <consortium name="The Broad Institute Genomics Platform"/>
            <consortium name="The Broad Institute Genome Sequencing Center for Infectious Disease"/>
            <person name="Wu L."/>
            <person name="Ma J."/>
        </authorList>
    </citation>
    <scope>NUCLEOTIDE SEQUENCE [LARGE SCALE GENOMIC DNA]</scope>
    <source>
        <strain evidence="6">CCUG 54329</strain>
    </source>
</reference>
<keyword evidence="1" id="KW-0805">Transcription regulation</keyword>
<dbReference type="Gene3D" id="2.60.120.10">
    <property type="entry name" value="Jelly Rolls"/>
    <property type="match status" value="1"/>
</dbReference>
<dbReference type="RefSeq" id="WP_380914828.1">
    <property type="nucleotide sequence ID" value="NZ_JBHTLS010000135.1"/>
</dbReference>
<dbReference type="InterPro" id="IPR012318">
    <property type="entry name" value="HTH_CRP"/>
</dbReference>
<dbReference type="PROSITE" id="PS51063">
    <property type="entry name" value="HTH_CRP_2"/>
    <property type="match status" value="1"/>
</dbReference>
<dbReference type="Gene3D" id="1.10.10.10">
    <property type="entry name" value="Winged helix-like DNA-binding domain superfamily/Winged helix DNA-binding domain"/>
    <property type="match status" value="1"/>
</dbReference>
<sequence length="243" mass="26503">MTVQHILAPLATRLKGRMNLSPTDHAALLALPFQERSLPVGGYVIQEGDRATSCHILLGGLAHRHRFSAEGLRHIIGIHGPGDILNLPSLPPPAAEDFVQALTSVRVAAVPIDSILDLSRTCPAIASALWTEAEAELSITRAWVANMGRRDARGRIAHLFYELVIRSHPGGGFDGCVFSLPFTQSELADATGMTTVHVNRTLRALESDGIIQRNRREIMVPQWQKLAQLVDFRPAAWAGRHSA</sequence>
<feature type="domain" description="HTH crp-type" evidence="4">
    <location>
        <begin position="150"/>
        <end position="224"/>
    </location>
</feature>
<organism evidence="5 6">
    <name type="scientific">Sphingobium olei</name>
    <dbReference type="NCBI Taxonomy" id="420955"/>
    <lineage>
        <taxon>Bacteria</taxon>
        <taxon>Pseudomonadati</taxon>
        <taxon>Pseudomonadota</taxon>
        <taxon>Alphaproteobacteria</taxon>
        <taxon>Sphingomonadales</taxon>
        <taxon>Sphingomonadaceae</taxon>
        <taxon>Sphingobium</taxon>
    </lineage>
</organism>
<evidence type="ECO:0000256" key="1">
    <source>
        <dbReference type="ARBA" id="ARBA00023015"/>
    </source>
</evidence>
<proteinExistence type="predicted"/>
<evidence type="ECO:0000313" key="5">
    <source>
        <dbReference type="EMBL" id="MFD1107347.1"/>
    </source>
</evidence>
<keyword evidence="3" id="KW-0804">Transcription</keyword>
<evidence type="ECO:0000256" key="3">
    <source>
        <dbReference type="ARBA" id="ARBA00023163"/>
    </source>
</evidence>
<dbReference type="InterPro" id="IPR036388">
    <property type="entry name" value="WH-like_DNA-bd_sf"/>
</dbReference>
<protein>
    <submittedName>
        <fullName evidence="5">Crp/Fnr family transcriptional regulator</fullName>
    </submittedName>
</protein>